<dbReference type="Proteomes" id="UP000248057">
    <property type="component" value="Unassembled WGS sequence"/>
</dbReference>
<evidence type="ECO:0000313" key="2">
    <source>
        <dbReference type="Proteomes" id="UP000248057"/>
    </source>
</evidence>
<proteinExistence type="predicted"/>
<dbReference type="GO" id="GO:0005737">
    <property type="term" value="C:cytoplasm"/>
    <property type="evidence" value="ECO:0007669"/>
    <property type="project" value="TreeGrafter"/>
</dbReference>
<dbReference type="EMBL" id="QJKD01000008">
    <property type="protein sequence ID" value="PXX52013.1"/>
    <property type="molecule type" value="Genomic_DNA"/>
</dbReference>
<gene>
    <name evidence="1" type="ORF">DFR60_10898</name>
</gene>
<name>A0A2V3YG19_9FIRM</name>
<dbReference type="InterPro" id="IPR008183">
    <property type="entry name" value="Aldose_1/G6P_1-epimerase"/>
</dbReference>
<comment type="caution">
    <text evidence="1">The sequence shown here is derived from an EMBL/GenBank/DDBJ whole genome shotgun (WGS) entry which is preliminary data.</text>
</comment>
<dbReference type="PANTHER" id="PTHR10091:SF0">
    <property type="entry name" value="GALACTOSE MUTAROTASE"/>
    <property type="match status" value="1"/>
</dbReference>
<dbReference type="GO" id="GO:0006006">
    <property type="term" value="P:glucose metabolic process"/>
    <property type="evidence" value="ECO:0007669"/>
    <property type="project" value="TreeGrafter"/>
</dbReference>
<dbReference type="InterPro" id="IPR014718">
    <property type="entry name" value="GH-type_carb-bd"/>
</dbReference>
<accession>A0A2V3YG19</accession>
<dbReference type="RefSeq" id="WP_110323829.1">
    <property type="nucleotide sequence ID" value="NZ_QJKD01000008.1"/>
</dbReference>
<dbReference type="SUPFAM" id="SSF74650">
    <property type="entry name" value="Galactose mutarotase-like"/>
    <property type="match status" value="1"/>
</dbReference>
<dbReference type="InterPro" id="IPR011013">
    <property type="entry name" value="Gal_mutarotase_sf_dom"/>
</dbReference>
<dbReference type="GO" id="GO:0030246">
    <property type="term" value="F:carbohydrate binding"/>
    <property type="evidence" value="ECO:0007669"/>
    <property type="project" value="InterPro"/>
</dbReference>
<dbReference type="GO" id="GO:0033499">
    <property type="term" value="P:galactose catabolic process via UDP-galactose, Leloir pathway"/>
    <property type="evidence" value="ECO:0007669"/>
    <property type="project" value="TreeGrafter"/>
</dbReference>
<dbReference type="PANTHER" id="PTHR10091">
    <property type="entry name" value="ALDOSE-1-EPIMERASE"/>
    <property type="match status" value="1"/>
</dbReference>
<reference evidence="1 2" key="1">
    <citation type="submission" date="2018-05" db="EMBL/GenBank/DDBJ databases">
        <title>Genomic Encyclopedia of Type Strains, Phase IV (KMG-IV): sequencing the most valuable type-strain genomes for metagenomic binning, comparative biology and taxonomic classification.</title>
        <authorList>
            <person name="Goeker M."/>
        </authorList>
    </citation>
    <scope>NUCLEOTIDE SEQUENCE [LARGE SCALE GENOMIC DNA]</scope>
    <source>
        <strain evidence="1 2">DSM 24995</strain>
    </source>
</reference>
<dbReference type="Gene3D" id="2.70.98.10">
    <property type="match status" value="1"/>
</dbReference>
<dbReference type="Pfam" id="PF01263">
    <property type="entry name" value="Aldose_epim"/>
    <property type="match status" value="1"/>
</dbReference>
<dbReference type="GO" id="GO:0004034">
    <property type="term" value="F:aldose 1-epimerase activity"/>
    <property type="evidence" value="ECO:0007669"/>
    <property type="project" value="TreeGrafter"/>
</dbReference>
<keyword evidence="2" id="KW-1185">Reference proteome</keyword>
<protein>
    <submittedName>
        <fullName evidence="1">Aldose 1-epimerase</fullName>
    </submittedName>
</protein>
<sequence length="352" mass="39882">MMISRLNSIETECYIIDEYCLDNGMMSVHVITYGASLTGIYIPSGIADNKINVLLSSQDLRSYVKNPWYAGASLGPTTGRIKDGIINFGKNKWQVMQNEGQHNIHGGFSSLSYTNTAVGNMSVSDDWVEIVFTTMLNHRQDGFPGNRVINICYRLTKENRLLIRFNACSDQDTYLNLSNHAYFNLSGDFTTSVHNHYLTVYAKEYVANTTEHIPDSRQSVKGTPFDFREHHSFVDRIQQASDNVQIQVARGYNHAFILGQKLWIMRKALVLEEPVSQRKLIMYTDAPAVVVYTGGFLGDDGEKQTSFNTKRNCAVAIEPQDVPTYTGRVLNSVDIVRTGELYQRNIQYEFSF</sequence>
<dbReference type="AlphaFoldDB" id="A0A2V3YG19"/>
<organism evidence="1 2">
    <name type="scientific">Hungatella effluvii</name>
    <dbReference type="NCBI Taxonomy" id="1096246"/>
    <lineage>
        <taxon>Bacteria</taxon>
        <taxon>Bacillati</taxon>
        <taxon>Bacillota</taxon>
        <taxon>Clostridia</taxon>
        <taxon>Lachnospirales</taxon>
        <taxon>Lachnospiraceae</taxon>
        <taxon>Hungatella</taxon>
    </lineage>
</organism>
<evidence type="ECO:0000313" key="1">
    <source>
        <dbReference type="EMBL" id="PXX52013.1"/>
    </source>
</evidence>
<dbReference type="GeneID" id="86062502"/>